<accession>A0ABV7JVX1</accession>
<gene>
    <name evidence="3" type="ORF">ACFOEW_00505</name>
</gene>
<comment type="caution">
    <text evidence="3">The sequence shown here is derived from an EMBL/GenBank/DDBJ whole genome shotgun (WGS) entry which is preliminary data.</text>
</comment>
<keyword evidence="2" id="KW-0812">Transmembrane</keyword>
<keyword evidence="4" id="KW-1185">Reference proteome</keyword>
<sequence>MSKFLENSLTSIRDSISSGVEKNSGVFTSKAEKEAQSLKDETEKLLKSFQVELENIEKRSWVDNFSENFHKLIQPIIVIFVLSFIGIAFFSPSHSSAMAGSINLIPEGYWAILGVVMAFYFGSQIKIQNSKFEARARVIQALIEAKKEFRELALDKDEPDRIFGSALANDPKINTLRSNQSNDVVECALNHSIRNGYCSVSLSENTNALREKIALMESETETDLISRCHSGSKRFTWR</sequence>
<feature type="transmembrane region" description="Helical" evidence="2">
    <location>
        <begin position="102"/>
        <end position="122"/>
    </location>
</feature>
<protein>
    <submittedName>
        <fullName evidence="3">3TM-type holin</fullName>
    </submittedName>
</protein>
<organism evidence="3 4">
    <name type="scientific">Alteromonas oceani</name>
    <dbReference type="NCBI Taxonomy" id="2071609"/>
    <lineage>
        <taxon>Bacteria</taxon>
        <taxon>Pseudomonadati</taxon>
        <taxon>Pseudomonadota</taxon>
        <taxon>Gammaproteobacteria</taxon>
        <taxon>Alteromonadales</taxon>
        <taxon>Alteromonadaceae</taxon>
        <taxon>Alteromonas/Salinimonas group</taxon>
        <taxon>Alteromonas</taxon>
    </lineage>
</organism>
<proteinExistence type="predicted"/>
<feature type="transmembrane region" description="Helical" evidence="2">
    <location>
        <begin position="72"/>
        <end position="90"/>
    </location>
</feature>
<evidence type="ECO:0000256" key="2">
    <source>
        <dbReference type="SAM" id="Phobius"/>
    </source>
</evidence>
<dbReference type="EMBL" id="JBHRSX010000005">
    <property type="protein sequence ID" value="MFC3200301.1"/>
    <property type="molecule type" value="Genomic_DNA"/>
</dbReference>
<evidence type="ECO:0000313" key="4">
    <source>
        <dbReference type="Proteomes" id="UP001595477"/>
    </source>
</evidence>
<name>A0ABV7JVX1_9ALTE</name>
<dbReference type="Pfam" id="PF11351">
    <property type="entry name" value="GTA_holin_3TM"/>
    <property type="match status" value="1"/>
</dbReference>
<evidence type="ECO:0000256" key="1">
    <source>
        <dbReference type="SAM" id="Coils"/>
    </source>
</evidence>
<dbReference type="InterPro" id="IPR021497">
    <property type="entry name" value="GTA_holin_3TM"/>
</dbReference>
<dbReference type="Proteomes" id="UP001595477">
    <property type="component" value="Unassembled WGS sequence"/>
</dbReference>
<dbReference type="RefSeq" id="WP_123326646.1">
    <property type="nucleotide sequence ID" value="NZ_JBHRSX010000005.1"/>
</dbReference>
<feature type="coiled-coil region" evidence="1">
    <location>
        <begin position="28"/>
        <end position="59"/>
    </location>
</feature>
<evidence type="ECO:0000313" key="3">
    <source>
        <dbReference type="EMBL" id="MFC3200301.1"/>
    </source>
</evidence>
<keyword evidence="2" id="KW-0472">Membrane</keyword>
<reference evidence="4" key="1">
    <citation type="journal article" date="2019" name="Int. J. Syst. Evol. Microbiol.">
        <title>The Global Catalogue of Microorganisms (GCM) 10K type strain sequencing project: providing services to taxonomists for standard genome sequencing and annotation.</title>
        <authorList>
            <consortium name="The Broad Institute Genomics Platform"/>
            <consortium name="The Broad Institute Genome Sequencing Center for Infectious Disease"/>
            <person name="Wu L."/>
            <person name="Ma J."/>
        </authorList>
    </citation>
    <scope>NUCLEOTIDE SEQUENCE [LARGE SCALE GENOMIC DNA]</scope>
    <source>
        <strain evidence="4">KCTC 52449</strain>
    </source>
</reference>
<keyword evidence="2" id="KW-1133">Transmembrane helix</keyword>
<keyword evidence="1" id="KW-0175">Coiled coil</keyword>